<dbReference type="Proteomes" id="UP000618931">
    <property type="component" value="Unassembled WGS sequence"/>
</dbReference>
<dbReference type="EMBL" id="JADQDM010000004">
    <property type="protein sequence ID" value="MBF9221705.1"/>
    <property type="molecule type" value="Genomic_DNA"/>
</dbReference>
<gene>
    <name evidence="2" type="ORF">I2H31_11375</name>
</gene>
<name>A0ABS0I476_9BACT</name>
<dbReference type="InterPro" id="IPR026444">
    <property type="entry name" value="Secre_tail"/>
</dbReference>
<protein>
    <submittedName>
        <fullName evidence="2">T9SS type A sorting domain-containing protein</fullName>
    </submittedName>
</protein>
<evidence type="ECO:0000256" key="1">
    <source>
        <dbReference type="SAM" id="SignalP"/>
    </source>
</evidence>
<comment type="caution">
    <text evidence="2">The sequence shown here is derived from an EMBL/GenBank/DDBJ whole genome shotgun (WGS) entry which is preliminary data.</text>
</comment>
<keyword evidence="3" id="KW-1185">Reference proteome</keyword>
<feature type="signal peptide" evidence="1">
    <location>
        <begin position="1"/>
        <end position="21"/>
    </location>
</feature>
<evidence type="ECO:0000313" key="3">
    <source>
        <dbReference type="Proteomes" id="UP000618931"/>
    </source>
</evidence>
<feature type="chain" id="PRO_5046305482" evidence="1">
    <location>
        <begin position="22"/>
        <end position="481"/>
    </location>
</feature>
<reference evidence="2 3" key="1">
    <citation type="submission" date="2020-11" db="EMBL/GenBank/DDBJ databases">
        <authorList>
            <person name="Kim M.K."/>
        </authorList>
    </citation>
    <scope>NUCLEOTIDE SEQUENCE [LARGE SCALE GENOMIC DNA]</scope>
    <source>
        <strain evidence="2 3">BT662</strain>
    </source>
</reference>
<proteinExistence type="predicted"/>
<organism evidence="2 3">
    <name type="scientific">Hymenobacter ruricola</name>
    <dbReference type="NCBI Taxonomy" id="2791023"/>
    <lineage>
        <taxon>Bacteria</taxon>
        <taxon>Pseudomonadati</taxon>
        <taxon>Bacteroidota</taxon>
        <taxon>Cytophagia</taxon>
        <taxon>Cytophagales</taxon>
        <taxon>Hymenobacteraceae</taxon>
        <taxon>Hymenobacter</taxon>
    </lineage>
</organism>
<dbReference type="NCBIfam" id="TIGR04183">
    <property type="entry name" value="Por_Secre_tail"/>
    <property type="match status" value="1"/>
</dbReference>
<evidence type="ECO:0000313" key="2">
    <source>
        <dbReference type="EMBL" id="MBF9221705.1"/>
    </source>
</evidence>
<sequence>MKTLLSCLALAAQLLPRPAAAQMLANNGLLQVQPGTRLYVAGSVLNTAGGTLANDGTVETTGDLTSTGGLGGSGQLRFSGSQDQTLTAPAGTTLASVTVDNAGAAGSNRLLVPQSLTIGSALTLVAGLVRTAASATISLPDGAVLAGEAPGRYVQGHLKITRNAVPGLVDFGHGVRLDGTGQALGAVSVTRSAGLLAAGQSHGTNLGGTTKGIDRIWTVVPTNPPSSPVPVSLSWLPDDDNGLAGFAQARLWQAATNAGPWVSASAGTNAAGRALTQSVASLGTFTISNAANPLPVELTSFDAQALNADAQLTWTTASEKNNDRFEVEASADGRAFRRIGTVAGQGSPAQPRTYRLLDENIARYAAQLVYYRLRQVDADGAAHLSPVRTVQVAATAPLHAAAWPNPFAGAGTSLTVHPAAAGAAELTLHDAQGRVVLSRRQDLAAGSSTLALPELGRLPSGVYVLTVQQSGGVVRLKVVRE</sequence>
<dbReference type="RefSeq" id="WP_196293150.1">
    <property type="nucleotide sequence ID" value="NZ_JADQDM010000004.1"/>
</dbReference>
<accession>A0ABS0I476</accession>
<keyword evidence="1" id="KW-0732">Signal</keyword>